<dbReference type="InterPro" id="IPR029063">
    <property type="entry name" value="SAM-dependent_MTases_sf"/>
</dbReference>
<dbReference type="Gene3D" id="3.40.50.150">
    <property type="entry name" value="Vaccinia Virus protein VP39"/>
    <property type="match status" value="1"/>
</dbReference>
<dbReference type="PANTHER" id="PTHR43167">
    <property type="entry name" value="PUTATIVE (AFU_ORTHOLOGUE AFUA_6G01830)-RELATED"/>
    <property type="match status" value="1"/>
</dbReference>
<dbReference type="PANTHER" id="PTHR43167:SF1">
    <property type="entry name" value="PUTATIVE (AFU_ORTHOLOGUE AFUA_6G01830)-RELATED"/>
    <property type="match status" value="1"/>
</dbReference>
<dbReference type="RefSeq" id="WP_188314951.1">
    <property type="nucleotide sequence ID" value="NZ_JABTCG010000005.1"/>
</dbReference>
<keyword evidence="2" id="KW-0808">Transferase</keyword>
<protein>
    <submittedName>
        <fullName evidence="5">Class I SAM-dependent methyltransferase</fullName>
    </submittedName>
</protein>
<evidence type="ECO:0000313" key="5">
    <source>
        <dbReference type="EMBL" id="MBD0851825.1"/>
    </source>
</evidence>
<comment type="caution">
    <text evidence="5">The sequence shown here is derived from an EMBL/GenBank/DDBJ whole genome shotgun (WGS) entry which is preliminary data.</text>
</comment>
<dbReference type="GO" id="GO:0008168">
    <property type="term" value="F:methyltransferase activity"/>
    <property type="evidence" value="ECO:0007669"/>
    <property type="project" value="UniProtKB-KW"/>
</dbReference>
<dbReference type="InterPro" id="IPR002935">
    <property type="entry name" value="SAM_O-MeTrfase"/>
</dbReference>
<evidence type="ECO:0000256" key="4">
    <source>
        <dbReference type="SAM" id="SignalP"/>
    </source>
</evidence>
<dbReference type="PROSITE" id="PS51682">
    <property type="entry name" value="SAM_OMT_I"/>
    <property type="match status" value="1"/>
</dbReference>
<gene>
    <name evidence="5" type="ORF">HPE63_14175</name>
</gene>
<organism evidence="5 6">
    <name type="scientific">Maribacter arenosus</name>
    <dbReference type="NCBI Taxonomy" id="1854708"/>
    <lineage>
        <taxon>Bacteria</taxon>
        <taxon>Pseudomonadati</taxon>
        <taxon>Bacteroidota</taxon>
        <taxon>Flavobacteriia</taxon>
        <taxon>Flavobacteriales</taxon>
        <taxon>Flavobacteriaceae</taxon>
        <taxon>Maribacter</taxon>
    </lineage>
</organism>
<evidence type="ECO:0000256" key="2">
    <source>
        <dbReference type="ARBA" id="ARBA00022679"/>
    </source>
</evidence>
<dbReference type="EMBL" id="JABTCG010000005">
    <property type="protein sequence ID" value="MBD0851825.1"/>
    <property type="molecule type" value="Genomic_DNA"/>
</dbReference>
<dbReference type="Proteomes" id="UP000598350">
    <property type="component" value="Unassembled WGS sequence"/>
</dbReference>
<evidence type="ECO:0000256" key="1">
    <source>
        <dbReference type="ARBA" id="ARBA00022603"/>
    </source>
</evidence>
<accession>A0ABR7VDV6</accession>
<reference evidence="5 6" key="1">
    <citation type="submission" date="2020-05" db="EMBL/GenBank/DDBJ databases">
        <title>The draft genome sequence of Maribacter arenosus CAU 1321.</title>
        <authorList>
            <person name="Mu L."/>
        </authorList>
    </citation>
    <scope>NUCLEOTIDE SEQUENCE [LARGE SCALE GENOMIC DNA]</scope>
    <source>
        <strain evidence="5 6">CAU 1321</strain>
    </source>
</reference>
<keyword evidence="6" id="KW-1185">Reference proteome</keyword>
<dbReference type="GO" id="GO:0032259">
    <property type="term" value="P:methylation"/>
    <property type="evidence" value="ECO:0007669"/>
    <property type="project" value="UniProtKB-KW"/>
</dbReference>
<dbReference type="CDD" id="cd02440">
    <property type="entry name" value="AdoMet_MTases"/>
    <property type="match status" value="1"/>
</dbReference>
<dbReference type="SUPFAM" id="SSF53335">
    <property type="entry name" value="S-adenosyl-L-methionine-dependent methyltransferases"/>
    <property type="match status" value="1"/>
</dbReference>
<evidence type="ECO:0000313" key="6">
    <source>
        <dbReference type="Proteomes" id="UP000598350"/>
    </source>
</evidence>
<evidence type="ECO:0000256" key="3">
    <source>
        <dbReference type="ARBA" id="ARBA00022691"/>
    </source>
</evidence>
<feature type="chain" id="PRO_5046068884" evidence="4">
    <location>
        <begin position="29"/>
        <end position="223"/>
    </location>
</feature>
<feature type="signal peptide" evidence="4">
    <location>
        <begin position="1"/>
        <end position="28"/>
    </location>
</feature>
<sequence length="223" mass="24859">MKQSVFSYRPLFALLILSSFFLVNFAHGQKTAKDIDLDSKVKTFLKENNNSWRDMNVPASDGQLLYDIIVEKGYTKALEIGTSTGHSSIWIAWALSKTGGKLTTIEIDESRHKEALANFREAGLSEYIDARLADAHELVNELKGPFDFVFSDADKDWYTNYFIAVDPKLESGGCFTAHNVRPLESSRRGMAGAQEYLKYVQGLDNYTTTVDGSGSGLAISYKN</sequence>
<name>A0ABR7VDV6_9FLAO</name>
<dbReference type="Pfam" id="PF01596">
    <property type="entry name" value="Methyltransf_3"/>
    <property type="match status" value="1"/>
</dbReference>
<keyword evidence="1 5" id="KW-0489">Methyltransferase</keyword>
<keyword evidence="4" id="KW-0732">Signal</keyword>
<keyword evidence="3" id="KW-0949">S-adenosyl-L-methionine</keyword>
<proteinExistence type="predicted"/>